<accession>S5M0E7</accession>
<organism evidence="1 2">
    <name type="scientific">Spiroplasma taiwanense CT-1</name>
    <dbReference type="NCBI Taxonomy" id="1276220"/>
    <lineage>
        <taxon>Bacteria</taxon>
        <taxon>Bacillati</taxon>
        <taxon>Mycoplasmatota</taxon>
        <taxon>Mollicutes</taxon>
        <taxon>Entomoplasmatales</taxon>
        <taxon>Spiroplasmataceae</taxon>
        <taxon>Spiroplasma</taxon>
    </lineage>
</organism>
<dbReference type="eggNOG" id="COG4166">
    <property type="taxonomic scope" value="Bacteria"/>
</dbReference>
<protein>
    <submittedName>
        <fullName evidence="1">Oligopeptide ABC transporter substrate-binding protein</fullName>
    </submittedName>
</protein>
<dbReference type="PATRIC" id="fig|1276220.3.peg.899"/>
<reference evidence="1 2" key="1">
    <citation type="journal article" date="2013" name="Genome Biol. Evol.">
        <title>Comparison of metabolic capacities and inference of gene content evolution in mosquito-associated Spiroplasma diminutum and S. taiwanense.</title>
        <authorList>
            <person name="Lo W.S."/>
            <person name="Ku C."/>
            <person name="Chen L.L."/>
            <person name="Chang T.H."/>
            <person name="Kuo C.H."/>
        </authorList>
    </citation>
    <scope>NUCLEOTIDE SEQUENCE [LARGE SCALE GENOMIC DNA]</scope>
    <source>
        <strain evidence="1">CT-1</strain>
    </source>
</reference>
<dbReference type="Proteomes" id="UP000014984">
    <property type="component" value="Chromosome"/>
</dbReference>
<evidence type="ECO:0000313" key="2">
    <source>
        <dbReference type="Proteomes" id="UP000014984"/>
    </source>
</evidence>
<sequence length="781" mass="87302">MEIKLRRLLSAISAVTLVSTTTSSVVACKVGFDFASIRNKKINTKEYVAVYTAPPKSWNPIATSSASDTEYLANIFGTILSVDEYGRTYGDLVESAYAGVSGSSSGKSIYVGNDSTNSNIDLTTWKYKLRDEAYWYKADGSKVRRITAGDFLNSAKFALTPANNVATSFLWLQFIKGANEVSTAIGRLKDATLTFDQIIEKVKSGYLYTVKDANGNDVQKNEAGIADFKFGIIADDGNDGYNVTFHLEKPAPYFESLLTYNVFSPSPIENYANGANGVVPDPSKTLFSGPYLPNDVENILNGTKMVFKKNNSHYFANKTEIETIIYKKITTQSTDLTRTLFETGETISYNINPADAVGWERYVGSDINNPKIDEVSVGKALSTQTFALSYNTNYNSGAVDDAAKISGSKLLQFNEARAFISTGFNRNVLAKYYSEKYDSDPNLSGNVRNTFTAPELTYDANGKDYVKYIEDSYKEKFGAKPNSVTTLVDGTDSFLNKESVYVGKTKAELVESISKFIEENNLTKNSKGKIELEYVGSDTHNTSINPYLTRTIAQFNEIPNNPIEIKFNILAYNDYLQAYFGGKFHLFNIAWTPDFSDPGSFVGTLGIDGDLSKFTGFQTELSSSTPLLLKRDDASEGVGEENLTYKVNDKFKTTVSDSFVASIEDTTDKFYEIDRAEKYDLVERLKGFGELETEIIYENFYVLPNFNAAPLKSYSISYLRQYTYGYATYGVSPNKLFTRRINEQLWTKQQLKDWSDLYKAEKEKINTDISYKKNGNIFYED</sequence>
<gene>
    <name evidence="1" type="primary">oppA</name>
    <name evidence="1" type="ORF">STAIW_v1c08810</name>
</gene>
<name>S5M0E7_9MOLU</name>
<dbReference type="KEGG" id="stai:STAIW_v1c08810"/>
<dbReference type="RefSeq" id="WP_020834606.1">
    <property type="nucleotide sequence ID" value="NC_021846.1"/>
</dbReference>
<dbReference type="OrthoDB" id="9801912at2"/>
<dbReference type="Gene3D" id="3.40.190.10">
    <property type="entry name" value="Periplasmic binding protein-like II"/>
    <property type="match status" value="1"/>
</dbReference>
<proteinExistence type="predicted"/>
<dbReference type="STRING" id="1276220.STAIW_v1c08810"/>
<dbReference type="SUPFAM" id="SSF53850">
    <property type="entry name" value="Periplasmic binding protein-like II"/>
    <property type="match status" value="1"/>
</dbReference>
<dbReference type="PROSITE" id="PS51257">
    <property type="entry name" value="PROKAR_LIPOPROTEIN"/>
    <property type="match status" value="1"/>
</dbReference>
<keyword evidence="2" id="KW-1185">Reference proteome</keyword>
<dbReference type="EMBL" id="CP005074">
    <property type="protein sequence ID" value="AGR41467.1"/>
    <property type="molecule type" value="Genomic_DNA"/>
</dbReference>
<evidence type="ECO:0000313" key="1">
    <source>
        <dbReference type="EMBL" id="AGR41467.1"/>
    </source>
</evidence>
<dbReference type="AlphaFoldDB" id="S5M0E7"/>
<dbReference type="Gene3D" id="3.10.105.10">
    <property type="entry name" value="Dipeptide-binding Protein, Domain 3"/>
    <property type="match status" value="1"/>
</dbReference>
<dbReference type="HOGENOM" id="CLU_378942_0_0_14"/>